<dbReference type="AlphaFoldDB" id="A0A2H0RJB8"/>
<comment type="caution">
    <text evidence="4">The sequence shown here is derived from an EMBL/GenBank/DDBJ whole genome shotgun (WGS) entry which is preliminary data.</text>
</comment>
<reference evidence="4 5" key="1">
    <citation type="submission" date="2017-09" db="EMBL/GenBank/DDBJ databases">
        <title>Depth-based differentiation of microbial function through sediment-hosted aquifers and enrichment of novel symbionts in the deep terrestrial subsurface.</title>
        <authorList>
            <person name="Probst A.J."/>
            <person name="Ladd B."/>
            <person name="Jarett J.K."/>
            <person name="Geller-Mcgrath D.E."/>
            <person name="Sieber C.M."/>
            <person name="Emerson J.B."/>
            <person name="Anantharaman K."/>
            <person name="Thomas B.C."/>
            <person name="Malmstrom R."/>
            <person name="Stieglmeier M."/>
            <person name="Klingl A."/>
            <person name="Woyke T."/>
            <person name="Ryan C.M."/>
            <person name="Banfield J.F."/>
        </authorList>
    </citation>
    <scope>NUCLEOTIDE SEQUENCE [LARGE SCALE GENOMIC DNA]</scope>
    <source>
        <strain evidence="4">CG10_big_fil_rev_8_21_14_0_10_45_14</strain>
    </source>
</reference>
<protein>
    <submittedName>
        <fullName evidence="4">Peptide chain release factor 2</fullName>
    </submittedName>
</protein>
<dbReference type="Proteomes" id="UP000230833">
    <property type="component" value="Unassembled WGS sequence"/>
</dbReference>
<dbReference type="GO" id="GO:0003747">
    <property type="term" value="F:translation release factor activity"/>
    <property type="evidence" value="ECO:0007669"/>
    <property type="project" value="InterPro"/>
</dbReference>
<accession>A0A2H0RJB8</accession>
<dbReference type="InterPro" id="IPR005139">
    <property type="entry name" value="PCRF"/>
</dbReference>
<feature type="domain" description="Prokaryotic-type class I peptide chain release factors" evidence="3">
    <location>
        <begin position="175"/>
        <end position="191"/>
    </location>
</feature>
<dbReference type="InterPro" id="IPR045853">
    <property type="entry name" value="Pep_chain_release_fac_I_sf"/>
</dbReference>
<comment type="similarity">
    <text evidence="1">Belongs to the prokaryotic/mitochondrial release factor family.</text>
</comment>
<sequence length="294" mass="33365">MTARRMKEEIEEEIKGYEAKMASGDFWSDKENAQKVIALYESAKDELLGVGKYDKGSAILTILAGAGGDDAEDFAYMLLRMYEKYCENKGWDVAKLHQNQNEHGGYRNITVEVRGKNVYGALKHESGVHRLVRISPFNANAKRHTAFAMVEVVPEIAHNEEVVIEDKDLDIEFTRAGGKGGQNVNKVETAVRVTHKATGISVRCDGERSQEANKRRAIDMIRGKLWKLMEEAREKEVDSYQLAKTMKIEWGNQIRSYVLHPYKMVKDHRTDTETSDVDSVLNDGELDMFINAMK</sequence>
<dbReference type="SMART" id="SM00937">
    <property type="entry name" value="PCRF"/>
    <property type="match status" value="1"/>
</dbReference>
<evidence type="ECO:0000313" key="5">
    <source>
        <dbReference type="Proteomes" id="UP000230833"/>
    </source>
</evidence>
<dbReference type="Gene3D" id="3.30.160.20">
    <property type="match status" value="1"/>
</dbReference>
<dbReference type="SUPFAM" id="SSF75620">
    <property type="entry name" value="Release factor"/>
    <property type="match status" value="1"/>
</dbReference>
<dbReference type="GO" id="GO:0005737">
    <property type="term" value="C:cytoplasm"/>
    <property type="evidence" value="ECO:0007669"/>
    <property type="project" value="UniProtKB-ARBA"/>
</dbReference>
<dbReference type="PANTHER" id="PTHR43116">
    <property type="entry name" value="PEPTIDE CHAIN RELEASE FACTOR 2"/>
    <property type="match status" value="1"/>
</dbReference>
<gene>
    <name evidence="4" type="ORF">COV07_03465</name>
</gene>
<name>A0A2H0RJB8_9BACT</name>
<dbReference type="PANTHER" id="PTHR43116:SF3">
    <property type="entry name" value="CLASS I PEPTIDE CHAIN RELEASE FACTOR"/>
    <property type="match status" value="1"/>
</dbReference>
<evidence type="ECO:0000259" key="3">
    <source>
        <dbReference type="PROSITE" id="PS00745"/>
    </source>
</evidence>
<organism evidence="4 5">
    <name type="scientific">Candidatus Vogelbacteria bacterium CG10_big_fil_rev_8_21_14_0_10_45_14</name>
    <dbReference type="NCBI Taxonomy" id="1975042"/>
    <lineage>
        <taxon>Bacteria</taxon>
        <taxon>Candidatus Vogeliibacteriota</taxon>
    </lineage>
</organism>
<dbReference type="Pfam" id="PF03462">
    <property type="entry name" value="PCRF"/>
    <property type="match status" value="1"/>
</dbReference>
<dbReference type="Pfam" id="PF00472">
    <property type="entry name" value="RF-1"/>
    <property type="match status" value="1"/>
</dbReference>
<dbReference type="PROSITE" id="PS00745">
    <property type="entry name" value="RF_PROK_I"/>
    <property type="match status" value="1"/>
</dbReference>
<evidence type="ECO:0000313" key="4">
    <source>
        <dbReference type="EMBL" id="PIR46588.1"/>
    </source>
</evidence>
<evidence type="ECO:0000256" key="2">
    <source>
        <dbReference type="ARBA" id="ARBA00022481"/>
    </source>
</evidence>
<keyword evidence="2" id="KW-0488">Methylation</keyword>
<proteinExistence type="inferred from homology"/>
<dbReference type="Gene3D" id="3.30.70.1660">
    <property type="match status" value="1"/>
</dbReference>
<dbReference type="InterPro" id="IPR000352">
    <property type="entry name" value="Pep_chain_release_fac_I"/>
</dbReference>
<dbReference type="EMBL" id="PCYL01000036">
    <property type="protein sequence ID" value="PIR46588.1"/>
    <property type="molecule type" value="Genomic_DNA"/>
</dbReference>
<evidence type="ECO:0000256" key="1">
    <source>
        <dbReference type="ARBA" id="ARBA00010835"/>
    </source>
</evidence>